<dbReference type="RefSeq" id="XP_028934343.1">
    <property type="nucleotide sequence ID" value="XM_029078510.1"/>
</dbReference>
<reference evidence="2 3" key="1">
    <citation type="journal article" date="2008" name="Nature">
        <title>Genome analysis of the platypus reveals unique signatures of evolution.</title>
        <authorList>
            <person name="Warren W.C."/>
            <person name="Hillier L.W."/>
            <person name="Marshall Graves J.A."/>
            <person name="Birney E."/>
            <person name="Ponting C.P."/>
            <person name="Grutzner F."/>
            <person name="Belov K."/>
            <person name="Miller W."/>
            <person name="Clarke L."/>
            <person name="Chinwalla A.T."/>
            <person name="Yang S.P."/>
            <person name="Heger A."/>
            <person name="Locke D.P."/>
            <person name="Miethke P."/>
            <person name="Waters P.D."/>
            <person name="Veyrunes F."/>
            <person name="Fulton L."/>
            <person name="Fulton B."/>
            <person name="Graves T."/>
            <person name="Wallis J."/>
            <person name="Puente X.S."/>
            <person name="Lopez-Otin C."/>
            <person name="Ordonez G.R."/>
            <person name="Eichler E.E."/>
            <person name="Chen L."/>
            <person name="Cheng Z."/>
            <person name="Deakin J.E."/>
            <person name="Alsop A."/>
            <person name="Thompson K."/>
            <person name="Kirby P."/>
            <person name="Papenfuss A.T."/>
            <person name="Wakefield M.J."/>
            <person name="Olender T."/>
            <person name="Lancet D."/>
            <person name="Huttley G.A."/>
            <person name="Smit A.F."/>
            <person name="Pask A."/>
            <person name="Temple-Smith P."/>
            <person name="Batzer M.A."/>
            <person name="Walker J.A."/>
            <person name="Konkel M.K."/>
            <person name="Harris R.S."/>
            <person name="Whittington C.M."/>
            <person name="Wong E.S."/>
            <person name="Gemmell N.J."/>
            <person name="Buschiazzo E."/>
            <person name="Vargas Jentzsch I.M."/>
            <person name="Merkel A."/>
            <person name="Schmitz J."/>
            <person name="Zemann A."/>
            <person name="Churakov G."/>
            <person name="Kriegs J.O."/>
            <person name="Brosius J."/>
            <person name="Murchison E.P."/>
            <person name="Sachidanandam R."/>
            <person name="Smith C."/>
            <person name="Hannon G.J."/>
            <person name="Tsend-Ayush E."/>
            <person name="McMillan D."/>
            <person name="Attenborough R."/>
            <person name="Rens W."/>
            <person name="Ferguson-Smith M."/>
            <person name="Lefevre C.M."/>
            <person name="Sharp J.A."/>
            <person name="Nicholas K.R."/>
            <person name="Ray D.A."/>
            <person name="Kube M."/>
            <person name="Reinhardt R."/>
            <person name="Pringle T.H."/>
            <person name="Taylor J."/>
            <person name="Jones R.C."/>
            <person name="Nixon B."/>
            <person name="Dacheux J.L."/>
            <person name="Niwa H."/>
            <person name="Sekita Y."/>
            <person name="Huang X."/>
            <person name="Stark A."/>
            <person name="Kheradpour P."/>
            <person name="Kellis M."/>
            <person name="Flicek P."/>
            <person name="Chen Y."/>
            <person name="Webber C."/>
            <person name="Hardison R."/>
            <person name="Nelson J."/>
            <person name="Hallsworth-Pepin K."/>
            <person name="Delehaunty K."/>
            <person name="Markovic C."/>
            <person name="Minx P."/>
            <person name="Feng Y."/>
            <person name="Kremitzki C."/>
            <person name="Mitreva M."/>
            <person name="Glasscock J."/>
            <person name="Wylie T."/>
            <person name="Wohldmann P."/>
            <person name="Thiru P."/>
            <person name="Nhan M.N."/>
            <person name="Pohl C.S."/>
            <person name="Smith S.M."/>
            <person name="Hou S."/>
            <person name="Nefedov M."/>
            <person name="de Jong P.J."/>
            <person name="Renfree M.B."/>
            <person name="Mardis E.R."/>
            <person name="Wilson R.K."/>
        </authorList>
    </citation>
    <scope>NUCLEOTIDE SEQUENCE [LARGE SCALE GENOMIC DNA]</scope>
    <source>
        <strain evidence="2 3">Glennie</strain>
    </source>
</reference>
<dbReference type="Bgee" id="ENSOANG00000037830">
    <property type="expression patterns" value="Expressed in testis and 7 other cell types or tissues"/>
</dbReference>
<proteinExistence type="predicted"/>
<reference evidence="2" key="2">
    <citation type="submission" date="2025-08" db="UniProtKB">
        <authorList>
            <consortium name="Ensembl"/>
        </authorList>
    </citation>
    <scope>IDENTIFICATION</scope>
    <source>
        <strain evidence="2">Glennie</strain>
    </source>
</reference>
<keyword evidence="3" id="KW-1185">Reference proteome</keyword>
<dbReference type="GeneID" id="114816384"/>
<evidence type="ECO:0000313" key="3">
    <source>
        <dbReference type="Proteomes" id="UP000002279"/>
    </source>
</evidence>
<evidence type="ECO:0000256" key="1">
    <source>
        <dbReference type="SAM" id="MobiDB-lite"/>
    </source>
</evidence>
<evidence type="ECO:0000313" key="2">
    <source>
        <dbReference type="Ensembl" id="ENSOANP00000048149.1"/>
    </source>
</evidence>
<dbReference type="GO" id="GO:0005524">
    <property type="term" value="F:ATP binding"/>
    <property type="evidence" value="ECO:0007669"/>
    <property type="project" value="InterPro"/>
</dbReference>
<dbReference type="InterPro" id="IPR002423">
    <property type="entry name" value="Cpn60/GroEL/TCP-1"/>
</dbReference>
<sequence length="697" mass="75683">MAAAAGVPEAGLEVALQVAEALESIVSCCLGPEGRPVLCVKAAGQALCSRDGAYILQALRLDHPVARLIVSCVSDHRRATGDGAKSFILLLCGLLRGLRAIPARRRGKRLARALRAFEARVLDGLVARHLPRHTLSLFASDRAEAGCRGAAAESLLRAYFRGRLGSDSRDLVSRLSWDFVSRCAPRRGPEAETLGLLEEHFEELQSSAVGLPLSSSRVVEGLVLRRDFSVYCPGAAGMRMAVVTGPVRPPLAVRGSELAVDSEARWTASRLRAAERVGVAMGRLRSRDVRLLLSGVEQRDPVLHFARLNGISVVDSLSPEEISLLLRVTGISPLAPSHTDGWDDAPRGSTAVMKFCQPLLLGSRRYVHLGLPGLRAFAPHHAILCGPVQGLTEQLVSALHGAFKMLRHSLTPLGLSFKWDGSDEDPTETPETPRPPRRPGGRSDVEPEACEREREGGPEPERDPESPVEAGEVEGRVSNPGLTGERRGRCDPESQGFKDPAALWENDEPLVRVQRNGSSNSPSGSTCGGVASDRPRDGRHSCKMSCPSTGLTSREMRNDAGQAYSSSFIPAGSVLPVGGDFEILLHHYLLNYSRQYRQSEVTMVCSLIANALLTIPQNLNKTKKRRFLQIHHIRAQQALLAESRMLALETGLESVACKYQLLSSVLHCFTKLLSIDLVISIKRQPQPIKDKDSDDEL</sequence>
<dbReference type="FunCoup" id="A0A6I8P5I0">
    <property type="interactions" value="373"/>
</dbReference>
<dbReference type="InterPro" id="IPR027410">
    <property type="entry name" value="TCP-1-like_intermed_sf"/>
</dbReference>
<dbReference type="CTD" id="79738"/>
<dbReference type="Gene3D" id="3.50.7.10">
    <property type="entry name" value="GroEL"/>
    <property type="match status" value="1"/>
</dbReference>
<dbReference type="Proteomes" id="UP000002279">
    <property type="component" value="Chromosome 14"/>
</dbReference>
<dbReference type="PANTHER" id="PTHR14667:SF2">
    <property type="entry name" value="BARDET-BIEDL SYNDROME 10 PROTEIN"/>
    <property type="match status" value="1"/>
</dbReference>
<dbReference type="Ensembl" id="ENSOANT00000048461.1">
    <property type="protein sequence ID" value="ENSOANP00000048149.1"/>
    <property type="gene ID" value="ENSOANG00000037830.1"/>
</dbReference>
<dbReference type="InterPro" id="IPR027413">
    <property type="entry name" value="GROEL-like_equatorial_sf"/>
</dbReference>
<dbReference type="OrthoDB" id="9393833at2759"/>
<name>A0A6I8P5I0_ORNAN</name>
<feature type="compositionally biased region" description="Basic and acidic residues" evidence="1">
    <location>
        <begin position="441"/>
        <end position="465"/>
    </location>
</feature>
<feature type="region of interest" description="Disordered" evidence="1">
    <location>
        <begin position="417"/>
        <end position="554"/>
    </location>
</feature>
<dbReference type="Gene3D" id="3.30.260.10">
    <property type="entry name" value="TCP-1-like chaperonin intermediate domain"/>
    <property type="match status" value="1"/>
</dbReference>
<dbReference type="PANTHER" id="PTHR14667">
    <property type="entry name" value="BARDET-BIEDL SYNDROME 10 PROTEIN"/>
    <property type="match status" value="1"/>
</dbReference>
<accession>A0A6I8P5I0</accession>
<dbReference type="Pfam" id="PF00118">
    <property type="entry name" value="Cpn60_TCP1"/>
    <property type="match status" value="1"/>
</dbReference>
<dbReference type="Gene3D" id="1.10.560.10">
    <property type="entry name" value="GroEL-like equatorial domain"/>
    <property type="match status" value="1"/>
</dbReference>
<dbReference type="InterPro" id="IPR042619">
    <property type="entry name" value="BBS10"/>
</dbReference>
<organism evidence="2 3">
    <name type="scientific">Ornithorhynchus anatinus</name>
    <name type="common">Duckbill platypus</name>
    <dbReference type="NCBI Taxonomy" id="9258"/>
    <lineage>
        <taxon>Eukaryota</taxon>
        <taxon>Metazoa</taxon>
        <taxon>Chordata</taxon>
        <taxon>Craniata</taxon>
        <taxon>Vertebrata</taxon>
        <taxon>Euteleostomi</taxon>
        <taxon>Mammalia</taxon>
        <taxon>Monotremata</taxon>
        <taxon>Ornithorhynchidae</taxon>
        <taxon>Ornithorhynchus</taxon>
    </lineage>
</organism>
<gene>
    <name evidence="2" type="primary">BBS10</name>
</gene>
<dbReference type="GeneTree" id="ENSGT00390000002417"/>
<reference evidence="2" key="3">
    <citation type="submission" date="2025-09" db="UniProtKB">
        <authorList>
            <consortium name="Ensembl"/>
        </authorList>
    </citation>
    <scope>IDENTIFICATION</scope>
    <source>
        <strain evidence="2">Glennie</strain>
    </source>
</reference>
<dbReference type="InterPro" id="IPR027409">
    <property type="entry name" value="GroEL-like_apical_dom_sf"/>
</dbReference>
<dbReference type="KEGG" id="oaa:114816384"/>
<dbReference type="InParanoid" id="A0A6I8P5I0"/>
<dbReference type="GO" id="GO:0051131">
    <property type="term" value="P:chaperone-mediated protein complex assembly"/>
    <property type="evidence" value="ECO:0000318"/>
    <property type="project" value="GO_Central"/>
</dbReference>
<protein>
    <submittedName>
        <fullName evidence="2">Bardet-Biedl syndrome 10</fullName>
    </submittedName>
</protein>
<dbReference type="OMA" id="YFFKCMT"/>
<feature type="compositionally biased region" description="Polar residues" evidence="1">
    <location>
        <begin position="515"/>
        <end position="525"/>
    </location>
</feature>
<dbReference type="AlphaFoldDB" id="A0A6I8P5I0"/>
<dbReference type="SUPFAM" id="SSF48592">
    <property type="entry name" value="GroEL equatorial domain-like"/>
    <property type="match status" value="1"/>
</dbReference>